<keyword evidence="2" id="KW-1185">Reference proteome</keyword>
<proteinExistence type="predicted"/>
<name>A0A813BWK3_9DINO</name>
<protein>
    <submittedName>
        <fullName evidence="1">Uncharacterized protein</fullName>
    </submittedName>
</protein>
<dbReference type="EMBL" id="CAJNJA010081155">
    <property type="protein sequence ID" value="CAE7929316.1"/>
    <property type="molecule type" value="Genomic_DNA"/>
</dbReference>
<dbReference type="AlphaFoldDB" id="A0A813BWK3"/>
<gene>
    <name evidence="1" type="ORF">SNEC2469_LOCUS32269</name>
</gene>
<sequence length="133" mass="13725">VLSAVSSELTDSLTKFSLGSTAALGAVNCVGRWITGDENFDMVAAGLNAAVQGLLGKIPTSSLDELPVFETEACFDMYKASVGEGCLCSVGCARREEDASCAPKDGSANLACKTGGTFLCFLLAAWSSLLSRI</sequence>
<accession>A0A813BWK3</accession>
<comment type="caution">
    <text evidence="1">The sequence shown here is derived from an EMBL/GenBank/DDBJ whole genome shotgun (WGS) entry which is preliminary data.</text>
</comment>
<evidence type="ECO:0000313" key="2">
    <source>
        <dbReference type="Proteomes" id="UP000601435"/>
    </source>
</evidence>
<reference evidence="1" key="1">
    <citation type="submission" date="2021-02" db="EMBL/GenBank/DDBJ databases">
        <authorList>
            <person name="Dougan E. K."/>
            <person name="Rhodes N."/>
            <person name="Thang M."/>
            <person name="Chan C."/>
        </authorList>
    </citation>
    <scope>NUCLEOTIDE SEQUENCE</scope>
</reference>
<organism evidence="1 2">
    <name type="scientific">Symbiodinium necroappetens</name>
    <dbReference type="NCBI Taxonomy" id="1628268"/>
    <lineage>
        <taxon>Eukaryota</taxon>
        <taxon>Sar</taxon>
        <taxon>Alveolata</taxon>
        <taxon>Dinophyceae</taxon>
        <taxon>Suessiales</taxon>
        <taxon>Symbiodiniaceae</taxon>
        <taxon>Symbiodinium</taxon>
    </lineage>
</organism>
<evidence type="ECO:0000313" key="1">
    <source>
        <dbReference type="EMBL" id="CAE7929316.1"/>
    </source>
</evidence>
<dbReference type="OrthoDB" id="422437at2759"/>
<dbReference type="Proteomes" id="UP000601435">
    <property type="component" value="Unassembled WGS sequence"/>
</dbReference>
<feature type="non-terminal residue" evidence="1">
    <location>
        <position position="1"/>
    </location>
</feature>